<accession>A0A2M9Q7G3</accession>
<evidence type="ECO:0000313" key="4">
    <source>
        <dbReference type="Proteomes" id="UP000232101"/>
    </source>
</evidence>
<feature type="compositionally biased region" description="Pro residues" evidence="1">
    <location>
        <begin position="1"/>
        <end position="10"/>
    </location>
</feature>
<keyword evidence="2" id="KW-1133">Transmembrane helix</keyword>
<sequence length="123" mass="13742">VDPTLVPEPNPKPDPKPDPKPEPEPNPNPDKTKDKVGSQLGESLPVELILALLDMLRSILSFMVRTFTFIISIPSIPAIPIDSPGFVWFVNARIMGFHVFPLVQSLAMFLFAFAIYRVVKKVF</sequence>
<dbReference type="Proteomes" id="UP000232101">
    <property type="component" value="Unassembled WGS sequence"/>
</dbReference>
<feature type="transmembrane region" description="Helical" evidence="2">
    <location>
        <begin position="99"/>
        <end position="119"/>
    </location>
</feature>
<feature type="non-terminal residue" evidence="3">
    <location>
        <position position="1"/>
    </location>
</feature>
<feature type="transmembrane region" description="Helical" evidence="2">
    <location>
        <begin position="59"/>
        <end position="79"/>
    </location>
</feature>
<keyword evidence="2" id="KW-0812">Transmembrane</keyword>
<dbReference type="EMBL" id="PHQY01000546">
    <property type="protein sequence ID" value="PJO44003.1"/>
    <property type="molecule type" value="Genomic_DNA"/>
</dbReference>
<feature type="compositionally biased region" description="Basic and acidic residues" evidence="1">
    <location>
        <begin position="11"/>
        <end position="23"/>
    </location>
</feature>
<evidence type="ECO:0000256" key="2">
    <source>
        <dbReference type="SAM" id="Phobius"/>
    </source>
</evidence>
<name>A0A2M9Q7G3_9BACI</name>
<comment type="caution">
    <text evidence="3">The sequence shown here is derived from an EMBL/GenBank/DDBJ whole genome shotgun (WGS) entry which is preliminary data.</text>
</comment>
<feature type="region of interest" description="Disordered" evidence="1">
    <location>
        <begin position="1"/>
        <end position="37"/>
    </location>
</feature>
<organism evidence="3 4">
    <name type="scientific">Lysinibacillus xylanilyticus</name>
    <dbReference type="NCBI Taxonomy" id="582475"/>
    <lineage>
        <taxon>Bacteria</taxon>
        <taxon>Bacillati</taxon>
        <taxon>Bacillota</taxon>
        <taxon>Bacilli</taxon>
        <taxon>Bacillales</taxon>
        <taxon>Bacillaceae</taxon>
        <taxon>Lysinibacillus</taxon>
    </lineage>
</organism>
<keyword evidence="2" id="KW-0472">Membrane</keyword>
<evidence type="ECO:0000256" key="1">
    <source>
        <dbReference type="SAM" id="MobiDB-lite"/>
    </source>
</evidence>
<proteinExistence type="predicted"/>
<gene>
    <name evidence="3" type="ORF">CWD94_09305</name>
</gene>
<dbReference type="AlphaFoldDB" id="A0A2M9Q7G3"/>
<evidence type="ECO:0000313" key="3">
    <source>
        <dbReference type="EMBL" id="PJO44003.1"/>
    </source>
</evidence>
<reference evidence="3 4" key="1">
    <citation type="submission" date="2017-11" db="EMBL/GenBank/DDBJ databases">
        <title>Bacterial isolate from king chilli rhizosphere.</title>
        <authorList>
            <person name="Takhelmayum P."/>
            <person name="Sarangthem I."/>
        </authorList>
    </citation>
    <scope>NUCLEOTIDE SEQUENCE [LARGE SCALE GENOMIC DNA]</scope>
    <source>
        <strain evidence="4">t26</strain>
    </source>
</reference>
<protein>
    <submittedName>
        <fullName evidence="3">Uncharacterized protein</fullName>
    </submittedName>
</protein>